<dbReference type="AlphaFoldDB" id="A0A2V4P5X2"/>
<dbReference type="InterPro" id="IPR036513">
    <property type="entry name" value="STAS_dom_sf"/>
</dbReference>
<dbReference type="Pfam" id="PF13466">
    <property type="entry name" value="STAS_2"/>
    <property type="match status" value="1"/>
</dbReference>
<sequence>MVTRRTQGQPQPPSRLGEHLCRTYADDQERAQQVSALVRDGLARGQRVLYYADTQPTERVADQLRAEVAEAGAALERGQLSVESTADGFLRRLPFDPDLMIARLRDSCQEAVSQGWAGLRVIGEMDWSTRQVPGADRLLEYELRLDAEVLEDLPVTGICLYSHHAVTRAPAALAAAAHLDGADPADSAVTRYAAGGTQRARAGLAALPLRPGSGVRLVGSADLDSRTALAAVLTAATRMPASVVDVDLRDVDYVDAAGTAVLADTAAVLAGQGRRLVLHHAPPSLGRVAEMFPDECRDLEMTA</sequence>
<proteinExistence type="predicted"/>
<dbReference type="OrthoDB" id="116243at2"/>
<dbReference type="Proteomes" id="UP000248039">
    <property type="component" value="Unassembled WGS sequence"/>
</dbReference>
<evidence type="ECO:0000313" key="2">
    <source>
        <dbReference type="EMBL" id="PYC79983.1"/>
    </source>
</evidence>
<dbReference type="EMBL" id="PYBW01000041">
    <property type="protein sequence ID" value="PYC79983.1"/>
    <property type="molecule type" value="Genomic_DNA"/>
</dbReference>
<organism evidence="2 3">
    <name type="scientific">Streptomyces tateyamensis</name>
    <dbReference type="NCBI Taxonomy" id="565073"/>
    <lineage>
        <taxon>Bacteria</taxon>
        <taxon>Bacillati</taxon>
        <taxon>Actinomycetota</taxon>
        <taxon>Actinomycetes</taxon>
        <taxon>Kitasatosporales</taxon>
        <taxon>Streptomycetaceae</taxon>
        <taxon>Streptomyces</taxon>
    </lineage>
</organism>
<dbReference type="PROSITE" id="PS50801">
    <property type="entry name" value="STAS"/>
    <property type="match status" value="1"/>
</dbReference>
<dbReference type="SUPFAM" id="SSF52091">
    <property type="entry name" value="SpoIIaa-like"/>
    <property type="match status" value="1"/>
</dbReference>
<accession>A0A2V4P5X2</accession>
<dbReference type="Gene3D" id="3.30.750.24">
    <property type="entry name" value="STAS domain"/>
    <property type="match status" value="1"/>
</dbReference>
<evidence type="ECO:0000259" key="1">
    <source>
        <dbReference type="PROSITE" id="PS50801"/>
    </source>
</evidence>
<keyword evidence="3" id="KW-1185">Reference proteome</keyword>
<name>A0A2V4P5X2_9ACTN</name>
<comment type="caution">
    <text evidence="2">The sequence shown here is derived from an EMBL/GenBank/DDBJ whole genome shotgun (WGS) entry which is preliminary data.</text>
</comment>
<dbReference type="InterPro" id="IPR025847">
    <property type="entry name" value="MEDS_domain"/>
</dbReference>
<dbReference type="InterPro" id="IPR058548">
    <property type="entry name" value="MlaB-like_STAS"/>
</dbReference>
<protein>
    <recommendedName>
        <fullName evidence="1">STAS domain-containing protein</fullName>
    </recommendedName>
</protein>
<evidence type="ECO:0000313" key="3">
    <source>
        <dbReference type="Proteomes" id="UP000248039"/>
    </source>
</evidence>
<gene>
    <name evidence="2" type="ORF">C7C46_13595</name>
</gene>
<feature type="domain" description="STAS" evidence="1">
    <location>
        <begin position="215"/>
        <end position="292"/>
    </location>
</feature>
<dbReference type="Pfam" id="PF14417">
    <property type="entry name" value="MEDS"/>
    <property type="match status" value="1"/>
</dbReference>
<dbReference type="InterPro" id="IPR002645">
    <property type="entry name" value="STAS_dom"/>
</dbReference>
<reference evidence="2 3" key="1">
    <citation type="submission" date="2018-03" db="EMBL/GenBank/DDBJ databases">
        <title>Bioinformatic expansion and discovery of thiopeptide antibiotics.</title>
        <authorList>
            <person name="Schwalen C.J."/>
            <person name="Hudson G.A."/>
            <person name="Mitchell D.A."/>
        </authorList>
    </citation>
    <scope>NUCLEOTIDE SEQUENCE [LARGE SCALE GENOMIC DNA]</scope>
    <source>
        <strain evidence="2 3">ATCC 21389</strain>
    </source>
</reference>